<dbReference type="RefSeq" id="XP_007923912.1">
    <property type="nucleotide sequence ID" value="XM_007925721.1"/>
</dbReference>
<accession>M3A6N0</accession>
<dbReference type="GeneID" id="19336533"/>
<dbReference type="Proteomes" id="UP000016932">
    <property type="component" value="Unassembled WGS sequence"/>
</dbReference>
<dbReference type="PANTHER" id="PTHR28037">
    <property type="entry name" value="ALCOHOL O-ACETYLTRANSFERASE 1-RELATED"/>
    <property type="match status" value="1"/>
</dbReference>
<dbReference type="InterPro" id="IPR023213">
    <property type="entry name" value="CAT-like_dom_sf"/>
</dbReference>
<name>M3A6N0_PSEFD</name>
<dbReference type="GO" id="GO:0008080">
    <property type="term" value="F:N-acetyltransferase activity"/>
    <property type="evidence" value="ECO:0007669"/>
    <property type="project" value="TreeGrafter"/>
</dbReference>
<organism evidence="1 2">
    <name type="scientific">Pseudocercospora fijiensis (strain CIRAD86)</name>
    <name type="common">Black leaf streak disease fungus</name>
    <name type="synonym">Mycosphaerella fijiensis</name>
    <dbReference type="NCBI Taxonomy" id="383855"/>
    <lineage>
        <taxon>Eukaryota</taxon>
        <taxon>Fungi</taxon>
        <taxon>Dikarya</taxon>
        <taxon>Ascomycota</taxon>
        <taxon>Pezizomycotina</taxon>
        <taxon>Dothideomycetes</taxon>
        <taxon>Dothideomycetidae</taxon>
        <taxon>Mycosphaerellales</taxon>
        <taxon>Mycosphaerellaceae</taxon>
        <taxon>Pseudocercospora</taxon>
    </lineage>
</organism>
<protein>
    <recommendedName>
        <fullName evidence="3">Alcohol acetyltransferase</fullName>
    </recommendedName>
</protein>
<evidence type="ECO:0000313" key="1">
    <source>
        <dbReference type="EMBL" id="EME86744.1"/>
    </source>
</evidence>
<dbReference type="VEuPathDB" id="FungiDB:MYCFIDRAFT_206935"/>
<keyword evidence="2" id="KW-1185">Reference proteome</keyword>
<dbReference type="InterPro" id="IPR052058">
    <property type="entry name" value="Alcohol_O-acetyltransferase"/>
</dbReference>
<dbReference type="OrthoDB" id="2150604at2759"/>
<dbReference type="KEGG" id="pfj:MYCFIDRAFT_206935"/>
<dbReference type="eggNOG" id="ENOG502RC91">
    <property type="taxonomic scope" value="Eukaryota"/>
</dbReference>
<reference evidence="1 2" key="1">
    <citation type="journal article" date="2012" name="PLoS Pathog.">
        <title>Diverse lifestyles and strategies of plant pathogenesis encoded in the genomes of eighteen Dothideomycetes fungi.</title>
        <authorList>
            <person name="Ohm R.A."/>
            <person name="Feau N."/>
            <person name="Henrissat B."/>
            <person name="Schoch C.L."/>
            <person name="Horwitz B.A."/>
            <person name="Barry K.W."/>
            <person name="Condon B.J."/>
            <person name="Copeland A.C."/>
            <person name="Dhillon B."/>
            <person name="Glaser F."/>
            <person name="Hesse C.N."/>
            <person name="Kosti I."/>
            <person name="LaButti K."/>
            <person name="Lindquist E.A."/>
            <person name="Lucas S."/>
            <person name="Salamov A.A."/>
            <person name="Bradshaw R.E."/>
            <person name="Ciuffetti L."/>
            <person name="Hamelin R.C."/>
            <person name="Kema G.H.J."/>
            <person name="Lawrence C."/>
            <person name="Scott J.A."/>
            <person name="Spatafora J.W."/>
            <person name="Turgeon B.G."/>
            <person name="de Wit P.J.G.M."/>
            <person name="Zhong S."/>
            <person name="Goodwin S.B."/>
            <person name="Grigoriev I.V."/>
        </authorList>
    </citation>
    <scope>NUCLEOTIDE SEQUENCE [LARGE SCALE GENOMIC DNA]</scope>
    <source>
        <strain evidence="1 2">CIRAD86</strain>
    </source>
</reference>
<evidence type="ECO:0008006" key="3">
    <source>
        <dbReference type="Google" id="ProtNLM"/>
    </source>
</evidence>
<proteinExistence type="predicted"/>
<gene>
    <name evidence="1" type="ORF">MYCFIDRAFT_206935</name>
</gene>
<dbReference type="InterPro" id="IPR010828">
    <property type="entry name" value="Atf2/Sli1-like"/>
</dbReference>
<dbReference type="Pfam" id="PF07247">
    <property type="entry name" value="AATase"/>
    <property type="match status" value="1"/>
</dbReference>
<dbReference type="Gene3D" id="3.30.559.10">
    <property type="entry name" value="Chloramphenicol acetyltransferase-like domain"/>
    <property type="match status" value="1"/>
</dbReference>
<dbReference type="AlphaFoldDB" id="M3A6N0"/>
<evidence type="ECO:0000313" key="2">
    <source>
        <dbReference type="Proteomes" id="UP000016932"/>
    </source>
</evidence>
<dbReference type="PANTHER" id="PTHR28037:SF1">
    <property type="entry name" value="ALCOHOL O-ACETYLTRANSFERASE 1-RELATED"/>
    <property type="match status" value="1"/>
</dbReference>
<sequence>MLRKGFSHLHILNRWQGSITYSGSLEGYISKKLSMMRAAGLNEKRCIVRENLNLYNSVATLCTYASSGLPSREDIVEATKACISEHAALSIVIQDADTEQPKISRAETIDVDHHIDFLDAGGTPSELEAILSKSHNEPVTVHHNQPQWRLIIATPETRSGPWTGFHAAFVCSHNLMDGMSGYAFHRTFSRSLNNPKPKIAQVSSTYEVPRDLKLLPPMDARLSISWSYLLGPVIKEYFPSTLSNLLGFSSDNTPSDAWLGAKSRPALPSDSKFPPTSLHLTSVPASTLKNTLSACRNHSTRLTAFLQHLFARALSRALTKRGETHTTFLSQTPIDLRRALGQAQNQPMANYSSALTETIKIPPSLLSTPALAETEWTSIQKLTSKLAAAASTTKDHPVGLLKYLSNFREWTIRKSKCRADVSFEISNLGVFFDDGDNGGETKKYRVENMIFSQSANGTGPPFCVSVASAKDGALMLSVTWWEGMLGVDDEKEFIREICEDRATSGQP</sequence>
<dbReference type="HOGENOM" id="CLU_024469_1_0_1"/>
<dbReference type="EMBL" id="KB446556">
    <property type="protein sequence ID" value="EME86744.1"/>
    <property type="molecule type" value="Genomic_DNA"/>
</dbReference>